<dbReference type="EMBL" id="AJXT01000170">
    <property type="protein sequence ID" value="EIL87035.1"/>
    <property type="molecule type" value="Genomic_DNA"/>
</dbReference>
<name>I4VIJ4_9GAMM</name>
<organism evidence="1 2">
    <name type="scientific">Rhodanobacter spathiphylli B39</name>
    <dbReference type="NCBI Taxonomy" id="1163407"/>
    <lineage>
        <taxon>Bacteria</taxon>
        <taxon>Pseudomonadati</taxon>
        <taxon>Pseudomonadota</taxon>
        <taxon>Gammaproteobacteria</taxon>
        <taxon>Lysobacterales</taxon>
        <taxon>Rhodanobacteraceae</taxon>
        <taxon>Rhodanobacter</taxon>
    </lineage>
</organism>
<dbReference type="Proteomes" id="UP000003226">
    <property type="component" value="Unassembled WGS sequence"/>
</dbReference>
<feature type="non-terminal residue" evidence="1">
    <location>
        <position position="67"/>
    </location>
</feature>
<accession>I4VIJ4</accession>
<gene>
    <name evidence="1" type="ORF">UU7_17306</name>
</gene>
<comment type="caution">
    <text evidence="1">The sequence shown here is derived from an EMBL/GenBank/DDBJ whole genome shotgun (WGS) entry which is preliminary data.</text>
</comment>
<reference evidence="1 2" key="1">
    <citation type="journal article" date="2012" name="J. Bacteriol.">
        <title>Genome sequences for six rhodanobacter strains, isolated from soils and the terrestrial subsurface, with variable denitrification capabilities.</title>
        <authorList>
            <person name="Kostka J.E."/>
            <person name="Green S.J."/>
            <person name="Rishishwar L."/>
            <person name="Prakash O."/>
            <person name="Katz L.S."/>
            <person name="Marino-Ramirez L."/>
            <person name="Jordan I.K."/>
            <person name="Munk C."/>
            <person name="Ivanova N."/>
            <person name="Mikhailova N."/>
            <person name="Watson D.B."/>
            <person name="Brown S.D."/>
            <person name="Palumbo A.V."/>
            <person name="Brooks S.C."/>
        </authorList>
    </citation>
    <scope>NUCLEOTIDE SEQUENCE [LARGE SCALE GENOMIC DNA]</scope>
    <source>
        <strain evidence="1 2">B39</strain>
    </source>
</reference>
<keyword evidence="2" id="KW-1185">Reference proteome</keyword>
<evidence type="ECO:0000313" key="2">
    <source>
        <dbReference type="Proteomes" id="UP000003226"/>
    </source>
</evidence>
<dbReference type="AlphaFoldDB" id="I4VIJ4"/>
<proteinExistence type="predicted"/>
<protein>
    <submittedName>
        <fullName evidence="1">Uncharacterized protein</fullName>
    </submittedName>
</protein>
<evidence type="ECO:0000313" key="1">
    <source>
        <dbReference type="EMBL" id="EIL87035.1"/>
    </source>
</evidence>
<sequence>MDFKRGEYSPNSDRLQNFREVAAFLGLRPSEVALTYLLKHIQSIALAVRSGKYAWTWNTEGGEGLKQ</sequence>